<dbReference type="InterPro" id="IPR019489">
    <property type="entry name" value="Clp_ATPase_C"/>
</dbReference>
<dbReference type="GO" id="GO:0016887">
    <property type="term" value="F:ATP hydrolysis activity"/>
    <property type="evidence" value="ECO:0007669"/>
    <property type="project" value="InterPro"/>
</dbReference>
<evidence type="ECO:0000256" key="2">
    <source>
        <dbReference type="ARBA" id="ARBA00022741"/>
    </source>
</evidence>
<dbReference type="Pfam" id="PF02861">
    <property type="entry name" value="Clp_N"/>
    <property type="match status" value="1"/>
</dbReference>
<dbReference type="RefSeq" id="WP_073230864.1">
    <property type="nucleotide sequence ID" value="NZ_FQUQ01000002.1"/>
</dbReference>
<feature type="domain" description="AAA+ ATPase" evidence="5">
    <location>
        <begin position="206"/>
        <end position="345"/>
    </location>
</feature>
<dbReference type="GO" id="GO:0034605">
    <property type="term" value="P:cellular response to heat"/>
    <property type="evidence" value="ECO:0007669"/>
    <property type="project" value="TreeGrafter"/>
</dbReference>
<dbReference type="GO" id="GO:0005524">
    <property type="term" value="F:ATP binding"/>
    <property type="evidence" value="ECO:0007669"/>
    <property type="project" value="UniProtKB-KW"/>
</dbReference>
<dbReference type="SUPFAM" id="SSF52540">
    <property type="entry name" value="P-loop containing nucleoside triphosphate hydrolases"/>
    <property type="match status" value="2"/>
</dbReference>
<dbReference type="PANTHER" id="PTHR11638">
    <property type="entry name" value="ATP-DEPENDENT CLP PROTEASE"/>
    <property type="match status" value="1"/>
</dbReference>
<dbReference type="InterPro" id="IPR050130">
    <property type="entry name" value="ClpA_ClpB"/>
</dbReference>
<dbReference type="CDD" id="cd00009">
    <property type="entry name" value="AAA"/>
    <property type="match status" value="1"/>
</dbReference>
<dbReference type="OrthoDB" id="9803641at2"/>
<dbReference type="EMBL" id="FQUQ01000002">
    <property type="protein sequence ID" value="SHF30206.1"/>
    <property type="molecule type" value="Genomic_DNA"/>
</dbReference>
<dbReference type="GO" id="GO:0006508">
    <property type="term" value="P:proteolysis"/>
    <property type="evidence" value="ECO:0007669"/>
    <property type="project" value="UniProtKB-KW"/>
</dbReference>
<evidence type="ECO:0000313" key="7">
    <source>
        <dbReference type="EMBL" id="SHF30206.1"/>
    </source>
</evidence>
<protein>
    <submittedName>
        <fullName evidence="7">ATP-dependent Clp protease ATP-binding subunit ClpA</fullName>
    </submittedName>
</protein>
<dbReference type="STRING" id="288992.SAMN04488522_102763"/>
<dbReference type="SMART" id="SM00382">
    <property type="entry name" value="AAA"/>
    <property type="match status" value="2"/>
</dbReference>
<dbReference type="Gene3D" id="1.10.8.60">
    <property type="match status" value="2"/>
</dbReference>
<dbReference type="InterPro" id="IPR041546">
    <property type="entry name" value="ClpA/ClpB_AAA_lid"/>
</dbReference>
<evidence type="ECO:0000256" key="1">
    <source>
        <dbReference type="ARBA" id="ARBA00022737"/>
    </source>
</evidence>
<dbReference type="Pfam" id="PF10431">
    <property type="entry name" value="ClpB_D2-small"/>
    <property type="match status" value="1"/>
</dbReference>
<accession>A0A1M5AJ94</accession>
<evidence type="ECO:0000259" key="5">
    <source>
        <dbReference type="SMART" id="SM00382"/>
    </source>
</evidence>
<keyword evidence="2" id="KW-0547">Nucleotide-binding</keyword>
<dbReference type="SMART" id="SM01086">
    <property type="entry name" value="ClpB_D2-small"/>
    <property type="match status" value="1"/>
</dbReference>
<dbReference type="InterPro" id="IPR001270">
    <property type="entry name" value="ClpA/B"/>
</dbReference>
<dbReference type="InterPro" id="IPR027417">
    <property type="entry name" value="P-loop_NTPase"/>
</dbReference>
<keyword evidence="7" id="KW-0378">Hydrolase</keyword>
<dbReference type="Gene3D" id="1.10.1780.10">
    <property type="entry name" value="Clp, N-terminal domain"/>
    <property type="match status" value="1"/>
</dbReference>
<dbReference type="GO" id="GO:0005737">
    <property type="term" value="C:cytoplasm"/>
    <property type="evidence" value="ECO:0007669"/>
    <property type="project" value="TreeGrafter"/>
</dbReference>
<keyword evidence="1" id="KW-0677">Repeat</keyword>
<sequence length="838" mass="94138">MSLTNISESVKLAIRVAQSLAKEYHNPEFTAAHLLKGLMHKDVGLRQFLSSIGKDDEYISEWAEVRIEELDKTATAADEVKGSPEIAKVFEEADHIRIKLGLDLITPVCVLTALCKPTIGFKPDELKSFPIKERELLDLYIKDEEIQQVVSPGGAAGKEAKSSGAASALHKYCIDRIAMARDGKTDPIIGRDREARMIMEILCRRTKPNVIITGDAGVGKTALVDGFAQDIIADNVPELLKGVQLFELDLGSLIAGASYKGEIEDRLKNILKEIKQFDKAVLFIDEIHTLLDNKGPIGGGVGNLLKPELARGEITVIGATTIDEYRKIIEPEQAFSRRFEVLQVNEPNEASAIKMLEKLKEKYEEHHQLKIQPDSIPECVRLAKRYMKDRRLPDSAFDLLDRTMAAMKMMNDTSDKVLEELSVRLGELETSEEEEEIRLADYRWLYSQMQDKVSPVLLGQLTDETQVEAFETIEEYHDYLSKNLAALKVLAEQKTDEVHKQDIASIVSYKTGIPLGKIQAQEKEKLLNMEQFLKRRVVGQDQALRAVSDAILESRSGLNKKGQPIGSFFLLGPTGTGKTELAKSIAEFLFNDEKAMIRFDMSEFKEEHSAALLYGAPPGYVGYEEGGLLVNKIRQQPYSVLLFDEIEKAHPSVFDTFLQILDEGHMHDRLGKEGDFSNSLILFTSNIGSEWIAEQVAKGEIPTSQQLMEIMARHFRPEFLARLSEIVPFAPISEHNVVRIFEIQLKSLIDALDKQGIAFEIEPEAIKMLALSGFTPKYGARQLSGVIRNELRRPISKYIISGALKKGNLIVIKKHENEERLEWEIIEQSPVTELENKI</sequence>
<dbReference type="PRINTS" id="PR00300">
    <property type="entry name" value="CLPPROTEASEA"/>
</dbReference>
<dbReference type="GO" id="GO:0008233">
    <property type="term" value="F:peptidase activity"/>
    <property type="evidence" value="ECO:0007669"/>
    <property type="project" value="UniProtKB-KW"/>
</dbReference>
<evidence type="ECO:0000256" key="3">
    <source>
        <dbReference type="ARBA" id="ARBA00022840"/>
    </source>
</evidence>
<name>A0A1M5AJ94_9SPHI</name>
<dbReference type="SUPFAM" id="SSF81923">
    <property type="entry name" value="Double Clp-N motif"/>
    <property type="match status" value="1"/>
</dbReference>
<dbReference type="Proteomes" id="UP000184287">
    <property type="component" value="Unassembled WGS sequence"/>
</dbReference>
<evidence type="ECO:0000313" key="8">
    <source>
        <dbReference type="Proteomes" id="UP000184287"/>
    </source>
</evidence>
<dbReference type="InterPro" id="IPR003959">
    <property type="entry name" value="ATPase_AAA_core"/>
</dbReference>
<dbReference type="CDD" id="cd19499">
    <property type="entry name" value="RecA-like_ClpB_Hsp104-like"/>
    <property type="match status" value="1"/>
</dbReference>
<feature type="domain" description="Clp ATPase C-terminal" evidence="6">
    <location>
        <begin position="732"/>
        <end position="821"/>
    </location>
</feature>
<dbReference type="Pfam" id="PF07724">
    <property type="entry name" value="AAA_2"/>
    <property type="match status" value="1"/>
</dbReference>
<evidence type="ECO:0000256" key="4">
    <source>
        <dbReference type="ARBA" id="ARBA00023186"/>
    </source>
</evidence>
<dbReference type="InterPro" id="IPR003593">
    <property type="entry name" value="AAA+_ATPase"/>
</dbReference>
<dbReference type="PANTHER" id="PTHR11638:SF18">
    <property type="entry name" value="HEAT SHOCK PROTEIN 104"/>
    <property type="match status" value="1"/>
</dbReference>
<keyword evidence="3 7" id="KW-0067">ATP-binding</keyword>
<dbReference type="Pfam" id="PF00004">
    <property type="entry name" value="AAA"/>
    <property type="match status" value="1"/>
</dbReference>
<gene>
    <name evidence="7" type="ORF">SAMN04488522_102763</name>
</gene>
<dbReference type="Gene3D" id="3.40.50.300">
    <property type="entry name" value="P-loop containing nucleotide triphosphate hydrolases"/>
    <property type="match status" value="2"/>
</dbReference>
<reference evidence="8" key="1">
    <citation type="submission" date="2016-11" db="EMBL/GenBank/DDBJ databases">
        <authorList>
            <person name="Varghese N."/>
            <person name="Submissions S."/>
        </authorList>
    </citation>
    <scope>NUCLEOTIDE SEQUENCE [LARGE SCALE GENOMIC DNA]</scope>
    <source>
        <strain evidence="8">DSM 16990</strain>
    </source>
</reference>
<keyword evidence="7" id="KW-0645">Protease</keyword>
<keyword evidence="4" id="KW-0143">Chaperone</keyword>
<dbReference type="Pfam" id="PF17871">
    <property type="entry name" value="AAA_lid_9"/>
    <property type="match status" value="1"/>
</dbReference>
<dbReference type="FunFam" id="3.40.50.300:FF:000025">
    <property type="entry name" value="ATP-dependent Clp protease subunit"/>
    <property type="match status" value="1"/>
</dbReference>
<feature type="domain" description="AAA+ ATPase" evidence="5">
    <location>
        <begin position="564"/>
        <end position="733"/>
    </location>
</feature>
<evidence type="ECO:0000259" key="6">
    <source>
        <dbReference type="SMART" id="SM01086"/>
    </source>
</evidence>
<keyword evidence="8" id="KW-1185">Reference proteome</keyword>
<dbReference type="AlphaFoldDB" id="A0A1M5AJ94"/>
<proteinExistence type="predicted"/>
<organism evidence="7 8">
    <name type="scientific">Pedobacter caeni</name>
    <dbReference type="NCBI Taxonomy" id="288992"/>
    <lineage>
        <taxon>Bacteria</taxon>
        <taxon>Pseudomonadati</taxon>
        <taxon>Bacteroidota</taxon>
        <taxon>Sphingobacteriia</taxon>
        <taxon>Sphingobacteriales</taxon>
        <taxon>Sphingobacteriaceae</taxon>
        <taxon>Pedobacter</taxon>
    </lineage>
</organism>
<dbReference type="InterPro" id="IPR036628">
    <property type="entry name" value="Clp_N_dom_sf"/>
</dbReference>
<dbReference type="InterPro" id="IPR004176">
    <property type="entry name" value="Clp_R_N"/>
</dbReference>